<proteinExistence type="predicted"/>
<evidence type="ECO:0000313" key="6">
    <source>
        <dbReference type="Proteomes" id="UP000179807"/>
    </source>
</evidence>
<comment type="caution">
    <text evidence="5">The sequence shown here is derived from an EMBL/GenBank/DDBJ whole genome shotgun (WGS) entry which is preliminary data.</text>
</comment>
<keyword evidence="2" id="KW-0863">Zinc-finger</keyword>
<evidence type="ECO:0000256" key="1">
    <source>
        <dbReference type="ARBA" id="ARBA00022723"/>
    </source>
</evidence>
<dbReference type="OrthoDB" id="10471555at2759"/>
<keyword evidence="6" id="KW-1185">Reference proteome</keyword>
<organism evidence="5 6">
    <name type="scientific">Tritrichomonas foetus</name>
    <dbReference type="NCBI Taxonomy" id="1144522"/>
    <lineage>
        <taxon>Eukaryota</taxon>
        <taxon>Metamonada</taxon>
        <taxon>Parabasalia</taxon>
        <taxon>Tritrichomonadida</taxon>
        <taxon>Tritrichomonadidae</taxon>
        <taxon>Tritrichomonas</taxon>
    </lineage>
</organism>
<dbReference type="InterPro" id="IPR036236">
    <property type="entry name" value="Znf_C2H2_sf"/>
</dbReference>
<evidence type="ECO:0000259" key="4">
    <source>
        <dbReference type="Pfam" id="PF06220"/>
    </source>
</evidence>
<evidence type="ECO:0000313" key="5">
    <source>
        <dbReference type="EMBL" id="OHT01151.1"/>
    </source>
</evidence>
<dbReference type="InterPro" id="IPR013085">
    <property type="entry name" value="U1-CZ_Znf_C2H2"/>
</dbReference>
<evidence type="ECO:0000256" key="2">
    <source>
        <dbReference type="ARBA" id="ARBA00022771"/>
    </source>
</evidence>
<dbReference type="Proteomes" id="UP000179807">
    <property type="component" value="Unassembled WGS sequence"/>
</dbReference>
<keyword evidence="1" id="KW-0479">Metal-binding</keyword>
<dbReference type="AlphaFoldDB" id="A0A1J4JPR8"/>
<keyword evidence="3" id="KW-0862">Zinc</keyword>
<protein>
    <recommendedName>
        <fullName evidence="4">U1-C C2H2-type zinc finger domain-containing protein</fullName>
    </recommendedName>
</protein>
<reference evidence="5" key="1">
    <citation type="submission" date="2016-10" db="EMBL/GenBank/DDBJ databases">
        <authorList>
            <person name="Benchimol M."/>
            <person name="Almeida L.G."/>
            <person name="Vasconcelos A.T."/>
            <person name="Perreira-Neves A."/>
            <person name="Rosa I.A."/>
            <person name="Tasca T."/>
            <person name="Bogo M.R."/>
            <person name="de Souza W."/>
        </authorList>
    </citation>
    <scope>NUCLEOTIDE SEQUENCE [LARGE SCALE GENOMIC DNA]</scope>
    <source>
        <strain evidence="5">K</strain>
    </source>
</reference>
<dbReference type="VEuPathDB" id="TrichDB:TRFO_01762"/>
<dbReference type="GO" id="GO:0008270">
    <property type="term" value="F:zinc ion binding"/>
    <property type="evidence" value="ECO:0007669"/>
    <property type="project" value="UniProtKB-KW"/>
</dbReference>
<dbReference type="EMBL" id="MLAK01000926">
    <property type="protein sequence ID" value="OHT01151.1"/>
    <property type="molecule type" value="Genomic_DNA"/>
</dbReference>
<dbReference type="SUPFAM" id="SSF57667">
    <property type="entry name" value="beta-beta-alpha zinc fingers"/>
    <property type="match status" value="1"/>
</dbReference>
<accession>A0A1J4JPR8</accession>
<dbReference type="GeneID" id="94825000"/>
<dbReference type="Pfam" id="PF06220">
    <property type="entry name" value="zf-U1"/>
    <property type="match status" value="1"/>
</dbReference>
<feature type="domain" description="U1-C C2H2-type zinc finger" evidence="4">
    <location>
        <begin position="13"/>
        <end position="45"/>
    </location>
</feature>
<dbReference type="RefSeq" id="XP_068354287.1">
    <property type="nucleotide sequence ID" value="XM_068490296.1"/>
</dbReference>
<gene>
    <name evidence="5" type="ORF">TRFO_01762</name>
</gene>
<evidence type="ECO:0000256" key="3">
    <source>
        <dbReference type="ARBA" id="ARBA00022833"/>
    </source>
</evidence>
<name>A0A1J4JPR8_9EUKA</name>
<sequence>MLTLDKGPQAQNRVYCKYCNQWVDNNIKSINQHNNYITHEVNVKKWNAARVRERKNEEKTNKEIDEELAIIQAKAQTQHLLQDVMKSDRNLIKEEHEKQQENFDIARDLYGDDLFKQMIEPKKEVNKTVIYNDIMRSLPTRIQKKHRTLIKEFKP</sequence>